<feature type="domain" description="C2H2-type" evidence="3">
    <location>
        <begin position="181"/>
        <end position="208"/>
    </location>
</feature>
<evidence type="ECO:0000313" key="4">
    <source>
        <dbReference type="EMBL" id="KAA8910451.1"/>
    </source>
</evidence>
<feature type="coiled-coil region" evidence="1">
    <location>
        <begin position="288"/>
        <end position="329"/>
    </location>
</feature>
<dbReference type="PANTHER" id="PTHR46179">
    <property type="entry name" value="ZINC FINGER PROTEIN"/>
    <property type="match status" value="1"/>
</dbReference>
<dbReference type="Proteomes" id="UP000326924">
    <property type="component" value="Unassembled WGS sequence"/>
</dbReference>
<comment type="caution">
    <text evidence="4">The sequence shown here is derived from an EMBL/GenBank/DDBJ whole genome shotgun (WGS) entry which is preliminary data.</text>
</comment>
<dbReference type="Pfam" id="PF26176">
    <property type="entry name" value="zf_C2H2_17_2"/>
    <property type="match status" value="1"/>
</dbReference>
<keyword evidence="1" id="KW-0175">Coiled coil</keyword>
<sequence>MPPSSYRISCPLLHSPTRTACFPSRPAIHTYKHRSFCFLQTMDRQQSTEQPSEGFWTTPPLFSQQPAAEDQDQYTLPSAQMDTIRQHRDGHQDHDERYSPWFPSQTVTQVPWLAEPSDSLFPPAGPLPTVIRPRTSSDLSEQDEYGRFVCKYPECEAKPEDRIFTRKSDWRRHFDKHTRPYRCSYPSCKDLAGFGWVGGLNRHLEELHNSKAQHKCPYIDCKRHINGFSRSANLKNHLRKVHNVDCGDGGGGPSTAASENSGEENDMPDSPPAPQRVVKRPRQTLRSRENIMKEIQELEREVVLREEELREARQRKVDVLVQLERLRAELEDVCLQEQALHDAWP</sequence>
<name>A0A5J5F2K2_9PEZI</name>
<evidence type="ECO:0000313" key="5">
    <source>
        <dbReference type="Proteomes" id="UP000326924"/>
    </source>
</evidence>
<dbReference type="PANTHER" id="PTHR46179:SF24">
    <property type="entry name" value="C2H2-TYPE DOMAIN-CONTAINING PROTEIN"/>
    <property type="match status" value="1"/>
</dbReference>
<dbReference type="InterPro" id="IPR059095">
    <property type="entry name" value="Znf_C2H2_17_2nd"/>
</dbReference>
<dbReference type="GO" id="GO:0005634">
    <property type="term" value="C:nucleus"/>
    <property type="evidence" value="ECO:0007669"/>
    <property type="project" value="TreeGrafter"/>
</dbReference>
<gene>
    <name evidence="4" type="ORF">FN846DRAFT_544047</name>
</gene>
<dbReference type="GO" id="GO:0006357">
    <property type="term" value="P:regulation of transcription by RNA polymerase II"/>
    <property type="evidence" value="ECO:0007669"/>
    <property type="project" value="TreeGrafter"/>
</dbReference>
<dbReference type="InParanoid" id="A0A5J5F2K2"/>
<dbReference type="OrthoDB" id="5305647at2759"/>
<feature type="region of interest" description="Disordered" evidence="2">
    <location>
        <begin position="244"/>
        <end position="284"/>
    </location>
</feature>
<proteinExistence type="predicted"/>
<accession>A0A5J5F2K2</accession>
<evidence type="ECO:0000256" key="1">
    <source>
        <dbReference type="SAM" id="Coils"/>
    </source>
</evidence>
<dbReference type="InterPro" id="IPR051061">
    <property type="entry name" value="Zinc_finger_trans_reg"/>
</dbReference>
<dbReference type="AlphaFoldDB" id="A0A5J5F2K2"/>
<reference evidence="4 5" key="1">
    <citation type="submission" date="2019-09" db="EMBL/GenBank/DDBJ databases">
        <title>Draft genome of the ectomycorrhizal ascomycete Sphaerosporella brunnea.</title>
        <authorList>
            <consortium name="DOE Joint Genome Institute"/>
            <person name="Benucci G.M."/>
            <person name="Marozzi G."/>
            <person name="Antonielli L."/>
            <person name="Sanchez S."/>
            <person name="Marco P."/>
            <person name="Wang X."/>
            <person name="Falini L.B."/>
            <person name="Barry K."/>
            <person name="Haridas S."/>
            <person name="Lipzen A."/>
            <person name="Labutti K."/>
            <person name="Grigoriev I.V."/>
            <person name="Murat C."/>
            <person name="Martin F."/>
            <person name="Albertini E."/>
            <person name="Donnini D."/>
            <person name="Bonito G."/>
        </authorList>
    </citation>
    <scope>NUCLEOTIDE SEQUENCE [LARGE SCALE GENOMIC DNA]</scope>
    <source>
        <strain evidence="4 5">Sb_GMNB300</strain>
    </source>
</reference>
<keyword evidence="5" id="KW-1185">Reference proteome</keyword>
<evidence type="ECO:0000259" key="3">
    <source>
        <dbReference type="SMART" id="SM00355"/>
    </source>
</evidence>
<evidence type="ECO:0000256" key="2">
    <source>
        <dbReference type="SAM" id="MobiDB-lite"/>
    </source>
</evidence>
<dbReference type="Gene3D" id="3.30.160.60">
    <property type="entry name" value="Classic Zinc Finger"/>
    <property type="match status" value="1"/>
</dbReference>
<dbReference type="EMBL" id="VXIS01000046">
    <property type="protein sequence ID" value="KAA8910451.1"/>
    <property type="molecule type" value="Genomic_DNA"/>
</dbReference>
<dbReference type="SMART" id="SM00355">
    <property type="entry name" value="ZnF_C2H2"/>
    <property type="match status" value="3"/>
</dbReference>
<dbReference type="InterPro" id="IPR013087">
    <property type="entry name" value="Znf_C2H2_type"/>
</dbReference>
<organism evidence="4 5">
    <name type="scientific">Sphaerosporella brunnea</name>
    <dbReference type="NCBI Taxonomy" id="1250544"/>
    <lineage>
        <taxon>Eukaryota</taxon>
        <taxon>Fungi</taxon>
        <taxon>Dikarya</taxon>
        <taxon>Ascomycota</taxon>
        <taxon>Pezizomycotina</taxon>
        <taxon>Pezizomycetes</taxon>
        <taxon>Pezizales</taxon>
        <taxon>Pyronemataceae</taxon>
        <taxon>Sphaerosporella</taxon>
    </lineage>
</organism>
<protein>
    <recommendedName>
        <fullName evidence="3">C2H2-type domain-containing protein</fullName>
    </recommendedName>
</protein>
<feature type="domain" description="C2H2-type" evidence="3">
    <location>
        <begin position="214"/>
        <end position="242"/>
    </location>
</feature>
<feature type="domain" description="C2H2-type" evidence="3">
    <location>
        <begin position="148"/>
        <end position="177"/>
    </location>
</feature>